<accession>A0ABY4FHQ6</accession>
<name>A0ABY4FHQ6_9MICO</name>
<dbReference type="RefSeq" id="WP_244726422.1">
    <property type="nucleotide sequence ID" value="NZ_CP095045.1"/>
</dbReference>
<proteinExistence type="predicted"/>
<dbReference type="Gene3D" id="3.40.630.30">
    <property type="match status" value="1"/>
</dbReference>
<feature type="region of interest" description="Disordered" evidence="1">
    <location>
        <begin position="1"/>
        <end position="23"/>
    </location>
</feature>
<dbReference type="InterPro" id="IPR016181">
    <property type="entry name" value="Acyl_CoA_acyltransferase"/>
</dbReference>
<dbReference type="CDD" id="cd04301">
    <property type="entry name" value="NAT_SF"/>
    <property type="match status" value="1"/>
</dbReference>
<dbReference type="PROSITE" id="PS51186">
    <property type="entry name" value="GNAT"/>
    <property type="match status" value="1"/>
</dbReference>
<keyword evidence="4" id="KW-1185">Reference proteome</keyword>
<dbReference type="Proteomes" id="UP000831786">
    <property type="component" value="Chromosome"/>
</dbReference>
<evidence type="ECO:0000313" key="4">
    <source>
        <dbReference type="Proteomes" id="UP000831786"/>
    </source>
</evidence>
<feature type="domain" description="N-acetyltransferase" evidence="2">
    <location>
        <begin position="14"/>
        <end position="213"/>
    </location>
</feature>
<dbReference type="PANTHER" id="PTHR42791">
    <property type="entry name" value="GNAT FAMILY ACETYLTRANSFERASE"/>
    <property type="match status" value="1"/>
</dbReference>
<dbReference type="InterPro" id="IPR000182">
    <property type="entry name" value="GNAT_dom"/>
</dbReference>
<sequence>MDDETRGDSRERAPGARTALPADTEEMARILTAAFHDDPVWGPVFPEGPRRTAAAHAYWRFVVSEAVRFPESLVLEGPGGALEAVSVWLPPGADELSDGAHAAYEALIAELLGAEAAAALLDAGERFAAARPAAPHAYLTLLGTAPEARGRGAGMRLLAAGLDRADARGVPSYLESSNPANDARYERVGYRPHAIVTLADGTAAQCYWRDPLAR</sequence>
<dbReference type="EMBL" id="CP095045">
    <property type="protein sequence ID" value="UOQ56212.1"/>
    <property type="molecule type" value="Genomic_DNA"/>
</dbReference>
<protein>
    <submittedName>
        <fullName evidence="3">GNAT family N-acetyltransferase</fullName>
    </submittedName>
</protein>
<evidence type="ECO:0000256" key="1">
    <source>
        <dbReference type="SAM" id="MobiDB-lite"/>
    </source>
</evidence>
<organism evidence="3 4">
    <name type="scientific">Leucobacter allii</name>
    <dbReference type="NCBI Taxonomy" id="2932247"/>
    <lineage>
        <taxon>Bacteria</taxon>
        <taxon>Bacillati</taxon>
        <taxon>Actinomycetota</taxon>
        <taxon>Actinomycetes</taxon>
        <taxon>Micrococcales</taxon>
        <taxon>Microbacteriaceae</taxon>
        <taxon>Leucobacter</taxon>
    </lineage>
</organism>
<dbReference type="PANTHER" id="PTHR42791:SF1">
    <property type="entry name" value="N-ACETYLTRANSFERASE DOMAIN-CONTAINING PROTEIN"/>
    <property type="match status" value="1"/>
</dbReference>
<gene>
    <name evidence="3" type="ORF">MUN78_10975</name>
</gene>
<evidence type="ECO:0000313" key="3">
    <source>
        <dbReference type="EMBL" id="UOQ56212.1"/>
    </source>
</evidence>
<evidence type="ECO:0000259" key="2">
    <source>
        <dbReference type="PROSITE" id="PS51186"/>
    </source>
</evidence>
<reference evidence="3 4" key="1">
    <citation type="submission" date="2022-04" db="EMBL/GenBank/DDBJ databases">
        <title>Leucobacter sp. isolated from rhizosphere of garlic.</title>
        <authorList>
            <person name="Won M."/>
            <person name="Lee C.-M."/>
            <person name="Woen H.-Y."/>
            <person name="Kwon S.-W."/>
        </authorList>
    </citation>
    <scope>NUCLEOTIDE SEQUENCE [LARGE SCALE GENOMIC DNA]</scope>
    <source>
        <strain evidence="3 4">H21R-40</strain>
    </source>
</reference>
<dbReference type="SUPFAM" id="SSF55729">
    <property type="entry name" value="Acyl-CoA N-acyltransferases (Nat)"/>
    <property type="match status" value="1"/>
</dbReference>
<dbReference type="InterPro" id="IPR052523">
    <property type="entry name" value="Trichothecene_AcTrans"/>
</dbReference>
<dbReference type="Pfam" id="PF00583">
    <property type="entry name" value="Acetyltransf_1"/>
    <property type="match status" value="1"/>
</dbReference>
<feature type="compositionally biased region" description="Basic and acidic residues" evidence="1">
    <location>
        <begin position="1"/>
        <end position="14"/>
    </location>
</feature>